<organism evidence="1 2">
    <name type="scientific">Liparis tanakae</name>
    <name type="common">Tanaka's snailfish</name>
    <dbReference type="NCBI Taxonomy" id="230148"/>
    <lineage>
        <taxon>Eukaryota</taxon>
        <taxon>Metazoa</taxon>
        <taxon>Chordata</taxon>
        <taxon>Craniata</taxon>
        <taxon>Vertebrata</taxon>
        <taxon>Euteleostomi</taxon>
        <taxon>Actinopterygii</taxon>
        <taxon>Neopterygii</taxon>
        <taxon>Teleostei</taxon>
        <taxon>Neoteleostei</taxon>
        <taxon>Acanthomorphata</taxon>
        <taxon>Eupercaria</taxon>
        <taxon>Perciformes</taxon>
        <taxon>Cottioidei</taxon>
        <taxon>Cottales</taxon>
        <taxon>Liparidae</taxon>
        <taxon>Liparis</taxon>
    </lineage>
</organism>
<name>A0A4Z2E0C1_9TELE</name>
<sequence length="84" mass="9287">MSGEPTRAGDHGSHTHLFQVALAPALLCWVSPPVVPPLSPPPPPPPPPPEVFACERSVRLEEELLPNLSLLWRVLEIQKTEREK</sequence>
<reference evidence="1 2" key="1">
    <citation type="submission" date="2019-03" db="EMBL/GenBank/DDBJ databases">
        <title>First draft genome of Liparis tanakae, snailfish: a comprehensive survey of snailfish specific genes.</title>
        <authorList>
            <person name="Kim W."/>
            <person name="Song I."/>
            <person name="Jeong J.-H."/>
            <person name="Kim D."/>
            <person name="Kim S."/>
            <person name="Ryu S."/>
            <person name="Song J.Y."/>
            <person name="Lee S.K."/>
        </authorList>
    </citation>
    <scope>NUCLEOTIDE SEQUENCE [LARGE SCALE GENOMIC DNA]</scope>
    <source>
        <tissue evidence="1">Muscle</tissue>
    </source>
</reference>
<proteinExistence type="predicted"/>
<evidence type="ECO:0000313" key="1">
    <source>
        <dbReference type="EMBL" id="TNN22241.1"/>
    </source>
</evidence>
<dbReference type="AlphaFoldDB" id="A0A4Z2E0C1"/>
<evidence type="ECO:0000313" key="2">
    <source>
        <dbReference type="Proteomes" id="UP000314294"/>
    </source>
</evidence>
<gene>
    <name evidence="1" type="ORF">EYF80_067645</name>
</gene>
<comment type="caution">
    <text evidence="1">The sequence shown here is derived from an EMBL/GenBank/DDBJ whole genome shotgun (WGS) entry which is preliminary data.</text>
</comment>
<accession>A0A4Z2E0C1</accession>
<protein>
    <submittedName>
        <fullName evidence="1">Uncharacterized protein</fullName>
    </submittedName>
</protein>
<keyword evidence="2" id="KW-1185">Reference proteome</keyword>
<dbReference type="EMBL" id="SRLO01023523">
    <property type="protein sequence ID" value="TNN22241.1"/>
    <property type="molecule type" value="Genomic_DNA"/>
</dbReference>
<dbReference type="Proteomes" id="UP000314294">
    <property type="component" value="Unassembled WGS sequence"/>
</dbReference>